<accession>A0ABU7LD77</accession>
<dbReference type="SUPFAM" id="SSF52218">
    <property type="entry name" value="Flavoproteins"/>
    <property type="match status" value="1"/>
</dbReference>
<evidence type="ECO:0000313" key="6">
    <source>
        <dbReference type="Proteomes" id="UP001336020"/>
    </source>
</evidence>
<dbReference type="InterPro" id="IPR029039">
    <property type="entry name" value="Flavoprotein-like_sf"/>
</dbReference>
<organism evidence="5 6">
    <name type="scientific">Rhodococcus artemisiae</name>
    <dbReference type="NCBI Taxonomy" id="714159"/>
    <lineage>
        <taxon>Bacteria</taxon>
        <taxon>Bacillati</taxon>
        <taxon>Actinomycetota</taxon>
        <taxon>Actinomycetes</taxon>
        <taxon>Mycobacteriales</taxon>
        <taxon>Nocardiaceae</taxon>
        <taxon>Rhodococcus</taxon>
    </lineage>
</organism>
<dbReference type="EC" id="1.-.-.-" evidence="5"/>
<keyword evidence="6" id="KW-1185">Reference proteome</keyword>
<dbReference type="Gene3D" id="3.40.50.360">
    <property type="match status" value="1"/>
</dbReference>
<evidence type="ECO:0000256" key="1">
    <source>
        <dbReference type="ARBA" id="ARBA00006252"/>
    </source>
</evidence>
<evidence type="ECO:0000313" key="5">
    <source>
        <dbReference type="EMBL" id="MEE2059494.1"/>
    </source>
</evidence>
<dbReference type="EMBL" id="JAUTXY010000008">
    <property type="protein sequence ID" value="MEE2059494.1"/>
    <property type="molecule type" value="Genomic_DNA"/>
</dbReference>
<dbReference type="Proteomes" id="UP001336020">
    <property type="component" value="Unassembled WGS sequence"/>
</dbReference>
<reference evidence="5 6" key="1">
    <citation type="submission" date="2023-07" db="EMBL/GenBank/DDBJ databases">
        <authorList>
            <person name="Girao M."/>
            <person name="Carvalho M.F."/>
        </authorList>
    </citation>
    <scope>NUCLEOTIDE SEQUENCE [LARGE SCALE GENOMIC DNA]</scope>
    <source>
        <strain evidence="5 6">YIM65754</strain>
    </source>
</reference>
<feature type="region of interest" description="Disordered" evidence="3">
    <location>
        <begin position="241"/>
        <end position="272"/>
    </location>
</feature>
<evidence type="ECO:0000259" key="4">
    <source>
        <dbReference type="Pfam" id="PF02525"/>
    </source>
</evidence>
<dbReference type="InterPro" id="IPR003680">
    <property type="entry name" value="Flavodoxin_fold"/>
</dbReference>
<dbReference type="Pfam" id="PF02525">
    <property type="entry name" value="Flavodoxin_2"/>
    <property type="match status" value="1"/>
</dbReference>
<dbReference type="GO" id="GO:0016491">
    <property type="term" value="F:oxidoreductase activity"/>
    <property type="evidence" value="ECO:0007669"/>
    <property type="project" value="UniProtKB-KW"/>
</dbReference>
<dbReference type="PANTHER" id="PTHR10204:SF34">
    <property type="entry name" value="NAD(P)H DEHYDROGENASE [QUINONE] 1 ISOFORM 1"/>
    <property type="match status" value="1"/>
</dbReference>
<evidence type="ECO:0000256" key="2">
    <source>
        <dbReference type="ARBA" id="ARBA00023002"/>
    </source>
</evidence>
<feature type="compositionally biased region" description="Polar residues" evidence="3">
    <location>
        <begin position="258"/>
        <end position="272"/>
    </location>
</feature>
<gene>
    <name evidence="5" type="ORF">Q7514_18415</name>
</gene>
<protein>
    <submittedName>
        <fullName evidence="5">NAD(P)H-dependent oxidoreductase</fullName>
        <ecNumber evidence="5">1.-.-.-</ecNumber>
    </submittedName>
</protein>
<proteinExistence type="inferred from homology"/>
<name>A0ABU7LD77_9NOCA</name>
<sequence>MTSNESVLWVHAHPDRTSLNHALFRSGTDRLRCVGHDVSISDLYAQNWNPVLSGADFVGPVGDTLSAQQKHATATGGLAADIRREQDAVRAARYIVVQFPLWWYGMPAILKGWFDRVFTNGFAFGVHDEHGHVVKYGDGGLAGKTLLVVVTAGDRESALGPRGISGSIDHVLWPLLHGTGFYTGMRVLRPHLIASANFIDAQGFDVEEKRLHARLGKLDAEPAIDFRSLRSGDYDADHVLLPHIPAGEGGPDSHVRQRASSTSQPPWCSNAS</sequence>
<comment type="similarity">
    <text evidence="1">Belongs to the NAD(P)H dehydrogenase (quinone) family.</text>
</comment>
<dbReference type="RefSeq" id="WP_330134704.1">
    <property type="nucleotide sequence ID" value="NZ_JAUTXY010000008.1"/>
</dbReference>
<dbReference type="InterPro" id="IPR051545">
    <property type="entry name" value="NAD(P)H_dehydrogenase_qn"/>
</dbReference>
<keyword evidence="2 5" id="KW-0560">Oxidoreductase</keyword>
<comment type="caution">
    <text evidence="5">The sequence shown here is derived from an EMBL/GenBank/DDBJ whole genome shotgun (WGS) entry which is preliminary data.</text>
</comment>
<evidence type="ECO:0000256" key="3">
    <source>
        <dbReference type="SAM" id="MobiDB-lite"/>
    </source>
</evidence>
<dbReference type="PANTHER" id="PTHR10204">
    <property type="entry name" value="NAD P H OXIDOREDUCTASE-RELATED"/>
    <property type="match status" value="1"/>
</dbReference>
<feature type="domain" description="Flavodoxin-like fold" evidence="4">
    <location>
        <begin position="6"/>
        <end position="211"/>
    </location>
</feature>